<proteinExistence type="predicted"/>
<comment type="caution">
    <text evidence="1">The sequence shown here is derived from an EMBL/GenBank/DDBJ whole genome shotgun (WGS) entry which is preliminary data.</text>
</comment>
<dbReference type="EMBL" id="PDCK01000039">
    <property type="protein sequence ID" value="PRQ56725.1"/>
    <property type="molecule type" value="Genomic_DNA"/>
</dbReference>
<dbReference type="Proteomes" id="UP000238479">
    <property type="component" value="Chromosome 1"/>
</dbReference>
<reference evidence="1 2" key="1">
    <citation type="journal article" date="2018" name="Nat. Genet.">
        <title>The Rosa genome provides new insights in the design of modern roses.</title>
        <authorList>
            <person name="Bendahmane M."/>
        </authorList>
    </citation>
    <scope>NUCLEOTIDE SEQUENCE [LARGE SCALE GENOMIC DNA]</scope>
    <source>
        <strain evidence="2">cv. Old Blush</strain>
    </source>
</reference>
<keyword evidence="2" id="KW-1185">Reference proteome</keyword>
<dbReference type="AlphaFoldDB" id="A0A2P6SDH9"/>
<gene>
    <name evidence="1" type="ORF">RchiOBHm_Chr1g0340461</name>
</gene>
<name>A0A2P6SDH9_ROSCH</name>
<sequence length="48" mass="5268">MGGVSAYVAARNPISNNHRYSSLSSFGSMQPTIGKRYNMSKFCTFGFV</sequence>
<evidence type="ECO:0000313" key="2">
    <source>
        <dbReference type="Proteomes" id="UP000238479"/>
    </source>
</evidence>
<accession>A0A2P6SDH9</accession>
<dbReference type="Gramene" id="PRQ56725">
    <property type="protein sequence ID" value="PRQ56725"/>
    <property type="gene ID" value="RchiOBHm_Chr1g0340461"/>
</dbReference>
<protein>
    <submittedName>
        <fullName evidence="1">Uncharacterized protein</fullName>
    </submittedName>
</protein>
<organism evidence="1 2">
    <name type="scientific">Rosa chinensis</name>
    <name type="common">China rose</name>
    <dbReference type="NCBI Taxonomy" id="74649"/>
    <lineage>
        <taxon>Eukaryota</taxon>
        <taxon>Viridiplantae</taxon>
        <taxon>Streptophyta</taxon>
        <taxon>Embryophyta</taxon>
        <taxon>Tracheophyta</taxon>
        <taxon>Spermatophyta</taxon>
        <taxon>Magnoliopsida</taxon>
        <taxon>eudicotyledons</taxon>
        <taxon>Gunneridae</taxon>
        <taxon>Pentapetalae</taxon>
        <taxon>rosids</taxon>
        <taxon>fabids</taxon>
        <taxon>Rosales</taxon>
        <taxon>Rosaceae</taxon>
        <taxon>Rosoideae</taxon>
        <taxon>Rosoideae incertae sedis</taxon>
        <taxon>Rosa</taxon>
    </lineage>
</organism>
<evidence type="ECO:0000313" key="1">
    <source>
        <dbReference type="EMBL" id="PRQ56725.1"/>
    </source>
</evidence>